<keyword evidence="1" id="KW-0812">Transmembrane</keyword>
<dbReference type="InterPro" id="IPR006342">
    <property type="entry name" value="FkbM_mtfrase"/>
</dbReference>
<accession>A0A210PVG9</accession>
<feature type="domain" description="Methyltransferase FkbM" evidence="2">
    <location>
        <begin position="145"/>
        <end position="306"/>
    </location>
</feature>
<dbReference type="GO" id="GO:0005886">
    <property type="term" value="C:plasma membrane"/>
    <property type="evidence" value="ECO:0007669"/>
    <property type="project" value="TreeGrafter"/>
</dbReference>
<comment type="caution">
    <text evidence="3">The sequence shown here is derived from an EMBL/GenBank/DDBJ whole genome shotgun (WGS) entry which is preliminary data.</text>
</comment>
<feature type="transmembrane region" description="Helical" evidence="1">
    <location>
        <begin position="7"/>
        <end position="26"/>
    </location>
</feature>
<keyword evidence="1" id="KW-0472">Membrane</keyword>
<gene>
    <name evidence="3" type="ORF">KP79_PYT19021</name>
</gene>
<dbReference type="InterPro" id="IPR053202">
    <property type="entry name" value="EGF_Rcpt_Signaling_Reg"/>
</dbReference>
<dbReference type="OrthoDB" id="6352234at2759"/>
<proteinExistence type="predicted"/>
<dbReference type="GO" id="GO:0005789">
    <property type="term" value="C:endoplasmic reticulum membrane"/>
    <property type="evidence" value="ECO:0007669"/>
    <property type="project" value="TreeGrafter"/>
</dbReference>
<dbReference type="Gene3D" id="3.40.50.150">
    <property type="entry name" value="Vaccinia Virus protein VP39"/>
    <property type="match status" value="1"/>
</dbReference>
<keyword evidence="4" id="KW-1185">Reference proteome</keyword>
<evidence type="ECO:0000256" key="1">
    <source>
        <dbReference type="SAM" id="Phobius"/>
    </source>
</evidence>
<dbReference type="GO" id="GO:0006888">
    <property type="term" value="P:endoplasmic reticulum to Golgi vesicle-mediated transport"/>
    <property type="evidence" value="ECO:0007669"/>
    <property type="project" value="TreeGrafter"/>
</dbReference>
<dbReference type="Pfam" id="PF05050">
    <property type="entry name" value="Methyltransf_21"/>
    <property type="match status" value="1"/>
</dbReference>
<dbReference type="Proteomes" id="UP000242188">
    <property type="component" value="Unassembled WGS sequence"/>
</dbReference>
<dbReference type="SUPFAM" id="SSF53335">
    <property type="entry name" value="S-adenosyl-L-methionine-dependent methyltransferases"/>
    <property type="match status" value="1"/>
</dbReference>
<dbReference type="PANTHER" id="PTHR34009:SF2">
    <property type="entry name" value="PROTEIN STAR"/>
    <property type="match status" value="1"/>
</dbReference>
<dbReference type="PANTHER" id="PTHR34009">
    <property type="entry name" value="PROTEIN STAR"/>
    <property type="match status" value="1"/>
</dbReference>
<dbReference type="AlphaFoldDB" id="A0A210PVG9"/>
<evidence type="ECO:0000313" key="4">
    <source>
        <dbReference type="Proteomes" id="UP000242188"/>
    </source>
</evidence>
<dbReference type="EMBL" id="NEDP02005461">
    <property type="protein sequence ID" value="OWF40479.1"/>
    <property type="molecule type" value="Genomic_DNA"/>
</dbReference>
<name>A0A210PVG9_MIZYE</name>
<dbReference type="GO" id="GO:0005794">
    <property type="term" value="C:Golgi apparatus"/>
    <property type="evidence" value="ECO:0007669"/>
    <property type="project" value="TreeGrafter"/>
</dbReference>
<evidence type="ECO:0000259" key="2">
    <source>
        <dbReference type="Pfam" id="PF05050"/>
    </source>
</evidence>
<dbReference type="GO" id="GO:0031902">
    <property type="term" value="C:late endosome membrane"/>
    <property type="evidence" value="ECO:0007669"/>
    <property type="project" value="TreeGrafter"/>
</dbReference>
<keyword evidence="1" id="KW-1133">Transmembrane helix</keyword>
<reference evidence="3 4" key="1">
    <citation type="journal article" date="2017" name="Nat. Ecol. Evol.">
        <title>Scallop genome provides insights into evolution of bilaterian karyotype and development.</title>
        <authorList>
            <person name="Wang S."/>
            <person name="Zhang J."/>
            <person name="Jiao W."/>
            <person name="Li J."/>
            <person name="Xun X."/>
            <person name="Sun Y."/>
            <person name="Guo X."/>
            <person name="Huan P."/>
            <person name="Dong B."/>
            <person name="Zhang L."/>
            <person name="Hu X."/>
            <person name="Sun X."/>
            <person name="Wang J."/>
            <person name="Zhao C."/>
            <person name="Wang Y."/>
            <person name="Wang D."/>
            <person name="Huang X."/>
            <person name="Wang R."/>
            <person name="Lv J."/>
            <person name="Li Y."/>
            <person name="Zhang Z."/>
            <person name="Liu B."/>
            <person name="Lu W."/>
            <person name="Hui Y."/>
            <person name="Liang J."/>
            <person name="Zhou Z."/>
            <person name="Hou R."/>
            <person name="Li X."/>
            <person name="Liu Y."/>
            <person name="Li H."/>
            <person name="Ning X."/>
            <person name="Lin Y."/>
            <person name="Zhao L."/>
            <person name="Xing Q."/>
            <person name="Dou J."/>
            <person name="Li Y."/>
            <person name="Mao J."/>
            <person name="Guo H."/>
            <person name="Dou H."/>
            <person name="Li T."/>
            <person name="Mu C."/>
            <person name="Jiang W."/>
            <person name="Fu Q."/>
            <person name="Fu X."/>
            <person name="Miao Y."/>
            <person name="Liu J."/>
            <person name="Yu Q."/>
            <person name="Li R."/>
            <person name="Liao H."/>
            <person name="Li X."/>
            <person name="Kong Y."/>
            <person name="Jiang Z."/>
            <person name="Chourrout D."/>
            <person name="Li R."/>
            <person name="Bao Z."/>
        </authorList>
    </citation>
    <scope>NUCLEOTIDE SEQUENCE [LARGE SCALE GENOMIC DNA]</scope>
    <source>
        <strain evidence="3 4">PY_sf001</strain>
    </source>
</reference>
<dbReference type="InterPro" id="IPR029063">
    <property type="entry name" value="SAM-dependent_MTases_sf"/>
</dbReference>
<protein>
    <submittedName>
        <fullName evidence="3">Protein Star</fullName>
    </submittedName>
</protein>
<evidence type="ECO:0000313" key="3">
    <source>
        <dbReference type="EMBL" id="OWF40479.1"/>
    </source>
</evidence>
<organism evidence="3 4">
    <name type="scientific">Mizuhopecten yessoensis</name>
    <name type="common">Japanese scallop</name>
    <name type="synonym">Patinopecten yessoensis</name>
    <dbReference type="NCBI Taxonomy" id="6573"/>
    <lineage>
        <taxon>Eukaryota</taxon>
        <taxon>Metazoa</taxon>
        <taxon>Spiralia</taxon>
        <taxon>Lophotrochozoa</taxon>
        <taxon>Mollusca</taxon>
        <taxon>Bivalvia</taxon>
        <taxon>Autobranchia</taxon>
        <taxon>Pteriomorphia</taxon>
        <taxon>Pectinida</taxon>
        <taxon>Pectinoidea</taxon>
        <taxon>Pectinidae</taxon>
        <taxon>Mizuhopecten</taxon>
    </lineage>
</organism>
<sequence length="330" mass="37920">MRGRYPYALCIIGIVLLSIFIIGQYLPNTSQTKVSAARDTFEQIIKRVDHTIQLHVENEKPFQPMVFIPQRDKSFDYKKVMADMNSARVDQAEPRLADIIRNYYVEPPSLEPYSLTIPDRLEYSNGQTPFVDSRLNYIEDGFYIECGALNGEKGSNSFFFEKVRKWNGLLIEGDPSNYAMLKSKHRKALTMNSCLYPHTYPSEVSFNKAFNRGRAVHDDKVNKWINQQRLKSDLVKVQCFPLYSILLALNRTTVDFFSLDIEGDEFGVLQTIPFDKVNIKMLTVEVTHGTTGNNELQKFMESKGYDTLLKVSRGDLGVNDLIFRKKGLTH</sequence>
<dbReference type="GO" id="GO:0016197">
    <property type="term" value="P:endosomal transport"/>
    <property type="evidence" value="ECO:0007669"/>
    <property type="project" value="TreeGrafter"/>
</dbReference>